<dbReference type="Proteomes" id="UP000694240">
    <property type="component" value="Chromosome 12"/>
</dbReference>
<name>A0A8T1Y464_9BRAS</name>
<keyword evidence="2" id="KW-1185">Reference proteome</keyword>
<accession>A0A8T1Y464</accession>
<protein>
    <submittedName>
        <fullName evidence="1">Uncharacterized protein</fullName>
    </submittedName>
</protein>
<gene>
    <name evidence="1" type="ORF">ISN45_Aa07g019210</name>
</gene>
<evidence type="ECO:0000313" key="2">
    <source>
        <dbReference type="Proteomes" id="UP000694240"/>
    </source>
</evidence>
<proteinExistence type="predicted"/>
<evidence type="ECO:0000313" key="1">
    <source>
        <dbReference type="EMBL" id="KAG7541876.1"/>
    </source>
</evidence>
<sequence>MPPPCWIYFSKLGHRLQEMPVKLDPRRQYVRDCLLHSWSYLVERYYFVKIAIIEA</sequence>
<dbReference type="EMBL" id="JAEFBK010000012">
    <property type="protein sequence ID" value="KAG7541876.1"/>
    <property type="molecule type" value="Genomic_DNA"/>
</dbReference>
<dbReference type="AlphaFoldDB" id="A0A8T1Y464"/>
<organism evidence="1 2">
    <name type="scientific">Arabidopsis thaliana x Arabidopsis arenosa</name>
    <dbReference type="NCBI Taxonomy" id="1240361"/>
    <lineage>
        <taxon>Eukaryota</taxon>
        <taxon>Viridiplantae</taxon>
        <taxon>Streptophyta</taxon>
        <taxon>Embryophyta</taxon>
        <taxon>Tracheophyta</taxon>
        <taxon>Spermatophyta</taxon>
        <taxon>Magnoliopsida</taxon>
        <taxon>eudicotyledons</taxon>
        <taxon>Gunneridae</taxon>
        <taxon>Pentapetalae</taxon>
        <taxon>rosids</taxon>
        <taxon>malvids</taxon>
        <taxon>Brassicales</taxon>
        <taxon>Brassicaceae</taxon>
        <taxon>Camelineae</taxon>
        <taxon>Arabidopsis</taxon>
    </lineage>
</organism>
<comment type="caution">
    <text evidence="1">The sequence shown here is derived from an EMBL/GenBank/DDBJ whole genome shotgun (WGS) entry which is preliminary data.</text>
</comment>
<reference evidence="1 2" key="1">
    <citation type="submission" date="2020-12" db="EMBL/GenBank/DDBJ databases">
        <title>Concerted genomic and epigenomic changes stabilize Arabidopsis allopolyploids.</title>
        <authorList>
            <person name="Chen Z."/>
        </authorList>
    </citation>
    <scope>NUCLEOTIDE SEQUENCE [LARGE SCALE GENOMIC DNA]</scope>
    <source>
        <strain evidence="1">Allo738</strain>
        <tissue evidence="1">Leaf</tissue>
    </source>
</reference>